<name>A0AAV9MT37_9EURO</name>
<dbReference type="GeneID" id="89978613"/>
<dbReference type="InterPro" id="IPR035994">
    <property type="entry name" value="Nucleoside_phosphorylase_sf"/>
</dbReference>
<dbReference type="PANTHER" id="PTHR46082:SF6">
    <property type="entry name" value="AAA+ ATPASE DOMAIN-CONTAINING PROTEIN-RELATED"/>
    <property type="match status" value="1"/>
</dbReference>
<evidence type="ECO:0000313" key="7">
    <source>
        <dbReference type="Proteomes" id="UP001358417"/>
    </source>
</evidence>
<dbReference type="InterPro" id="IPR027417">
    <property type="entry name" value="P-loop_NTPase"/>
</dbReference>
<dbReference type="RefSeq" id="XP_064700450.1">
    <property type="nucleotide sequence ID" value="XM_064853992.1"/>
</dbReference>
<evidence type="ECO:0000256" key="1">
    <source>
        <dbReference type="ARBA" id="ARBA00022737"/>
    </source>
</evidence>
<feature type="domain" description="Nephrocystin 3-like N-terminal" evidence="4">
    <location>
        <begin position="514"/>
        <end position="696"/>
    </location>
</feature>
<protein>
    <recommendedName>
        <fullName evidence="8">Nucleoside phosphorylase domain-containing protein</fullName>
    </recommendedName>
</protein>
<accession>A0AAV9MT37</accession>
<dbReference type="PANTHER" id="PTHR46082">
    <property type="entry name" value="ATP/GTP-BINDING PROTEIN-RELATED"/>
    <property type="match status" value="1"/>
</dbReference>
<dbReference type="InterPro" id="IPR000845">
    <property type="entry name" value="Nucleoside_phosphorylase_d"/>
</dbReference>
<dbReference type="SUPFAM" id="SSF52540">
    <property type="entry name" value="P-loop containing nucleoside triphosphate hydrolases"/>
    <property type="match status" value="1"/>
</dbReference>
<feature type="domain" description="DUF7791" evidence="5">
    <location>
        <begin position="806"/>
        <end position="946"/>
    </location>
</feature>
<dbReference type="SUPFAM" id="SSF53167">
    <property type="entry name" value="Purine and uridine phosphorylases"/>
    <property type="match status" value="1"/>
</dbReference>
<evidence type="ECO:0000313" key="6">
    <source>
        <dbReference type="EMBL" id="KAK5044799.1"/>
    </source>
</evidence>
<evidence type="ECO:0000259" key="3">
    <source>
        <dbReference type="Pfam" id="PF01048"/>
    </source>
</evidence>
<evidence type="ECO:0000259" key="5">
    <source>
        <dbReference type="Pfam" id="PF25053"/>
    </source>
</evidence>
<reference evidence="6 7" key="1">
    <citation type="submission" date="2023-08" db="EMBL/GenBank/DDBJ databases">
        <title>Black Yeasts Isolated from many extreme environments.</title>
        <authorList>
            <person name="Coleine C."/>
            <person name="Stajich J.E."/>
            <person name="Selbmann L."/>
        </authorList>
    </citation>
    <scope>NUCLEOTIDE SEQUENCE [LARGE SCALE GENOMIC DNA]</scope>
    <source>
        <strain evidence="6 7">CCFEE 5792</strain>
    </source>
</reference>
<organism evidence="6 7">
    <name type="scientific">Exophiala bonariae</name>
    <dbReference type="NCBI Taxonomy" id="1690606"/>
    <lineage>
        <taxon>Eukaryota</taxon>
        <taxon>Fungi</taxon>
        <taxon>Dikarya</taxon>
        <taxon>Ascomycota</taxon>
        <taxon>Pezizomycotina</taxon>
        <taxon>Eurotiomycetes</taxon>
        <taxon>Chaetothyriomycetidae</taxon>
        <taxon>Chaetothyriales</taxon>
        <taxon>Herpotrichiellaceae</taxon>
        <taxon>Exophiala</taxon>
    </lineage>
</organism>
<dbReference type="InterPro" id="IPR056884">
    <property type="entry name" value="NPHP3-like_N"/>
</dbReference>
<dbReference type="Gene3D" id="3.40.50.300">
    <property type="entry name" value="P-loop containing nucleotide triphosphate hydrolases"/>
    <property type="match status" value="1"/>
</dbReference>
<dbReference type="Proteomes" id="UP001358417">
    <property type="component" value="Unassembled WGS sequence"/>
</dbReference>
<feature type="domain" description="Nucleoside phosphorylase" evidence="3">
    <location>
        <begin position="17"/>
        <end position="133"/>
    </location>
</feature>
<evidence type="ECO:0000256" key="2">
    <source>
        <dbReference type="SAM" id="MobiDB-lite"/>
    </source>
</evidence>
<evidence type="ECO:0000259" key="4">
    <source>
        <dbReference type="Pfam" id="PF24883"/>
    </source>
</evidence>
<dbReference type="Pfam" id="PF25053">
    <property type="entry name" value="DUF7791"/>
    <property type="match status" value="1"/>
</dbReference>
<dbReference type="InterPro" id="IPR056693">
    <property type="entry name" value="DUF7791"/>
</dbReference>
<gene>
    <name evidence="6" type="ORF">LTR84_010455</name>
</gene>
<dbReference type="GO" id="GO:0009116">
    <property type="term" value="P:nucleoside metabolic process"/>
    <property type="evidence" value="ECO:0007669"/>
    <property type="project" value="InterPro"/>
</dbReference>
<dbReference type="Gene3D" id="3.40.50.1580">
    <property type="entry name" value="Nucleoside phosphorylase domain"/>
    <property type="match status" value="1"/>
</dbReference>
<sequence length="1319" mass="148537">MAASLYPRPVNRSAFEIAILCALSIESDAVEALFDQFWEEDDVQYGKVPGDPNSYTLGRIGRHNVVLAYMPAMGKISSATVAASFRASFAHVRLGLVVGICGGVPRLAGHVEDIFLGDVIISTGIVQFDFGRQFTDRMIRKDTLQDSLGRPNHEIRAFLKKLQGWRARSELRRHISEYVHEVCDKEWFGPWATPGPDEDTLYRADYRHKHQDPIECEICARCLSAEDPVCNAALESSCAQLDCDQRYLVLRQRPPNSGPTVHFGLVASGDVVVKSGLYRDRIAAEEKVIGFEMEGAGVWDSFPTVVIKSVCDYGDSHKNKIWQRHCAIVAAAAAKGFLRQWRGADIPISPPPEANQDILPRSSDSRTWHMTYGGSAYIMLRLDAQRHSESPSGEVSQGHFQTYPAPDNPWFQTTPTPPTIGELPFHTKPGHGNKANPEQAWIGGASDRSAEIRGQASSFAKVRDYNHAITTKVENIILQKLAFRGMGDREQDIKDNYPETFQWIFKEPSHDDSLEGTNFINWLRHGAGCYWINGKAASGKSTLMKFIIKQKETKEALKIWTGGDRLHSSSFFFWHLGNRLQKSQAGLLRSILFSALDATRPLIRKVFPDYFTELAEYETIAARNNGQAPLGVPVPGDLTDQEYRRAFHKILQAMPEGCKICFFIDGIDEYEGNCYEISELLKKSCGPRVKMVLSSRPIPPCAMVFKGCAGLRLQDLTRPDIELYINSIIWKHSRMKHLIKVEPVRAARLVTELVNRASGVFLWVVLVTTNLMSGLNNFDTMDDLEARLDYFPRELEKLYQHIMEQVEPLYRRKAFELLQIALRGLDTDADLTVLKLSFADEEDPTTVLRPNWRAPDNVVLKLRMEEMEARMSSRTRGLLESAKSSEMSDPFLGPGPRVRFLHKSVADYLRQPQVLDFLTGFTSATSFNTSVSLLSSTLHMAKIFENDLLNRGWQPALNIATNQSRQHIIHVIVREAQEADHAGFDISEYINEFSRWEGETGGYGRWFGSFPHPLPLEPPSTAKPSNLRREIFLRAWYGLANSTITYLAAQPQGTINEECPDILWSTASKLRLQTCSNNVELQGMLSTIEVLLRHGSNPNFVVNGQTAWGNLLVQILDWDISSKKSISKYWTLLEVYFQLIVIMLKSGADPHIVIVGEVVMKDASILLGDDSAAFTSERSVAAWIDDRQAYFSNSATVPQWAMDTISHCCREASSMLVDSKAYPWRKSSSAHEPFDEMLPETIYASLPPRLEKRPRSSVMRLFRRTPKEKQRTSAGVTTPVVENPKESFERQSSPSTPEAPLIVDYNSAKRVHLPKKILL</sequence>
<proteinExistence type="predicted"/>
<dbReference type="EMBL" id="JAVRRD010000043">
    <property type="protein sequence ID" value="KAK5044799.1"/>
    <property type="molecule type" value="Genomic_DNA"/>
</dbReference>
<keyword evidence="7" id="KW-1185">Reference proteome</keyword>
<keyword evidence="1" id="KW-0677">Repeat</keyword>
<dbReference type="GO" id="GO:0003824">
    <property type="term" value="F:catalytic activity"/>
    <property type="evidence" value="ECO:0007669"/>
    <property type="project" value="InterPro"/>
</dbReference>
<feature type="region of interest" description="Disordered" evidence="2">
    <location>
        <begin position="1264"/>
        <end position="1301"/>
    </location>
</feature>
<dbReference type="Pfam" id="PF24883">
    <property type="entry name" value="NPHP3_N"/>
    <property type="match status" value="1"/>
</dbReference>
<evidence type="ECO:0008006" key="8">
    <source>
        <dbReference type="Google" id="ProtNLM"/>
    </source>
</evidence>
<comment type="caution">
    <text evidence="6">The sequence shown here is derived from an EMBL/GenBank/DDBJ whole genome shotgun (WGS) entry which is preliminary data.</text>
</comment>
<dbReference type="InterPro" id="IPR053137">
    <property type="entry name" value="NLR-like"/>
</dbReference>
<dbReference type="Pfam" id="PF01048">
    <property type="entry name" value="PNP_UDP_1"/>
    <property type="match status" value="1"/>
</dbReference>